<evidence type="ECO:0000313" key="4">
    <source>
        <dbReference type="Proteomes" id="UP000028045"/>
    </source>
</evidence>
<keyword evidence="4" id="KW-1185">Reference proteome</keyword>
<feature type="compositionally biased region" description="Low complexity" evidence="1">
    <location>
        <begin position="134"/>
        <end position="168"/>
    </location>
</feature>
<evidence type="ECO:0000313" key="3">
    <source>
        <dbReference type="EMBL" id="KEY71408.1"/>
    </source>
</evidence>
<evidence type="ECO:0000256" key="1">
    <source>
        <dbReference type="SAM" id="MobiDB-lite"/>
    </source>
</evidence>
<feature type="chain" id="PRO_5001771580" evidence="2">
    <location>
        <begin position="21"/>
        <end position="257"/>
    </location>
</feature>
<organism evidence="3 4">
    <name type="scientific">Stachybotrys chartarum (strain CBS 109288 / IBT 7711)</name>
    <name type="common">Toxic black mold</name>
    <name type="synonym">Stilbospora chartarum</name>
    <dbReference type="NCBI Taxonomy" id="1280523"/>
    <lineage>
        <taxon>Eukaryota</taxon>
        <taxon>Fungi</taxon>
        <taxon>Dikarya</taxon>
        <taxon>Ascomycota</taxon>
        <taxon>Pezizomycotina</taxon>
        <taxon>Sordariomycetes</taxon>
        <taxon>Hypocreomycetidae</taxon>
        <taxon>Hypocreales</taxon>
        <taxon>Stachybotryaceae</taxon>
        <taxon>Stachybotrys</taxon>
    </lineage>
</organism>
<dbReference type="Proteomes" id="UP000028045">
    <property type="component" value="Unassembled WGS sequence"/>
</dbReference>
<name>A0A084B1H9_STACB</name>
<evidence type="ECO:0000256" key="2">
    <source>
        <dbReference type="SAM" id="SignalP"/>
    </source>
</evidence>
<protein>
    <submittedName>
        <fullName evidence="3">Uncharacterized protein</fullName>
    </submittedName>
</protein>
<gene>
    <name evidence="3" type="ORF">S7711_05670</name>
</gene>
<sequence length="257" mass="26061">MLVRAVASVALLACAVNASAQPKPYRLAMMPVLGMSLVRRDTSGYQPEQTVCGEGDTCAEACGAGFAECASTNDAVHCFNPEAQQQCCTDGTGNSCDAGYYCTHDTSSQTWCCPDNMSLSECAAIYSVEGGLQTPEPSTSAPATTSAPPTTSSEPSTTEAPTTTITSTFVQSSSLNSTTVAETIETTSSYVPPTSSGFTSAWTGSNSTITSAVPTQPSEPSVTAPAEEPSSSPPSSGATTNGVSALLLLAVGAVAFL</sequence>
<feature type="compositionally biased region" description="Low complexity" evidence="1">
    <location>
        <begin position="218"/>
        <end position="239"/>
    </location>
</feature>
<feature type="region of interest" description="Disordered" evidence="1">
    <location>
        <begin position="187"/>
        <end position="239"/>
    </location>
</feature>
<dbReference type="EMBL" id="KL648298">
    <property type="protein sequence ID" value="KEY71408.1"/>
    <property type="molecule type" value="Genomic_DNA"/>
</dbReference>
<feature type="region of interest" description="Disordered" evidence="1">
    <location>
        <begin position="132"/>
        <end position="169"/>
    </location>
</feature>
<keyword evidence="2" id="KW-0732">Signal</keyword>
<dbReference type="HOGENOM" id="CLU_078841_1_0_1"/>
<feature type="signal peptide" evidence="2">
    <location>
        <begin position="1"/>
        <end position="20"/>
    </location>
</feature>
<proteinExistence type="predicted"/>
<dbReference type="AlphaFoldDB" id="A0A084B1H9"/>
<accession>A0A084B1H9</accession>
<reference evidence="3 4" key="1">
    <citation type="journal article" date="2014" name="BMC Genomics">
        <title>Comparative genome sequencing reveals chemotype-specific gene clusters in the toxigenic black mold Stachybotrys.</title>
        <authorList>
            <person name="Semeiks J."/>
            <person name="Borek D."/>
            <person name="Otwinowski Z."/>
            <person name="Grishin N.V."/>
        </authorList>
    </citation>
    <scope>NUCLEOTIDE SEQUENCE [LARGE SCALE GENOMIC DNA]</scope>
    <source>
        <strain evidence="4">CBS 109288 / IBT 7711</strain>
    </source>
</reference>
<feature type="compositionally biased region" description="Polar residues" evidence="1">
    <location>
        <begin position="187"/>
        <end position="216"/>
    </location>
</feature>
<dbReference type="OrthoDB" id="5409186at2759"/>